<dbReference type="InterPro" id="IPR036812">
    <property type="entry name" value="NAD(P)_OxRdtase_dom_sf"/>
</dbReference>
<dbReference type="PANTHER" id="PTHR43827">
    <property type="entry name" value="2,5-DIKETO-D-GLUCONIC ACID REDUCTASE"/>
    <property type="match status" value="1"/>
</dbReference>
<accession>A0A815BK84</accession>
<dbReference type="InterPro" id="IPR029526">
    <property type="entry name" value="PGBD"/>
</dbReference>
<name>A0A815BK84_9BILA</name>
<protein>
    <recommendedName>
        <fullName evidence="7">NADP-dependent oxidoreductase domain-containing protein</fullName>
    </recommendedName>
</protein>
<reference evidence="4" key="1">
    <citation type="submission" date="2021-02" db="EMBL/GenBank/DDBJ databases">
        <authorList>
            <person name="Nowell W R."/>
        </authorList>
    </citation>
    <scope>NUCLEOTIDE SEQUENCE</scope>
</reference>
<gene>
    <name evidence="4" type="ORF">GPM918_LOCUS27083</name>
    <name evidence="5" type="ORF">SRO942_LOCUS27354</name>
</gene>
<dbReference type="Proteomes" id="UP000681722">
    <property type="component" value="Unassembled WGS sequence"/>
</dbReference>
<dbReference type="CDD" id="cd19071">
    <property type="entry name" value="AKR_AKR1-5-like"/>
    <property type="match status" value="1"/>
</dbReference>
<evidence type="ECO:0000313" key="6">
    <source>
        <dbReference type="Proteomes" id="UP000663829"/>
    </source>
</evidence>
<dbReference type="GO" id="GO:0016491">
    <property type="term" value="F:oxidoreductase activity"/>
    <property type="evidence" value="ECO:0007669"/>
    <property type="project" value="InterPro"/>
</dbReference>
<comment type="caution">
    <text evidence="4">The sequence shown here is derived from an EMBL/GenBank/DDBJ whole genome shotgun (WGS) entry which is preliminary data.</text>
</comment>
<dbReference type="Pfam" id="PF13843">
    <property type="entry name" value="DDE_Tnp_1_7"/>
    <property type="match status" value="1"/>
</dbReference>
<dbReference type="AlphaFoldDB" id="A0A815BK84"/>
<evidence type="ECO:0000259" key="2">
    <source>
        <dbReference type="Pfam" id="PF00248"/>
    </source>
</evidence>
<evidence type="ECO:0000259" key="3">
    <source>
        <dbReference type="Pfam" id="PF13843"/>
    </source>
</evidence>
<dbReference type="EMBL" id="CAJOBC010023409">
    <property type="protein sequence ID" value="CAF4059200.1"/>
    <property type="molecule type" value="Genomic_DNA"/>
</dbReference>
<dbReference type="Proteomes" id="UP000663829">
    <property type="component" value="Unassembled WGS sequence"/>
</dbReference>
<dbReference type="InterPro" id="IPR023210">
    <property type="entry name" value="NADP_OxRdtase_dom"/>
</dbReference>
<feature type="region of interest" description="Disordered" evidence="1">
    <location>
        <begin position="1"/>
        <end position="29"/>
    </location>
</feature>
<dbReference type="Pfam" id="PF00248">
    <property type="entry name" value="Aldo_ket_red"/>
    <property type="match status" value="1"/>
</dbReference>
<evidence type="ECO:0000313" key="5">
    <source>
        <dbReference type="EMBL" id="CAF4059200.1"/>
    </source>
</evidence>
<dbReference type="InterPro" id="IPR020471">
    <property type="entry name" value="AKR"/>
</dbReference>
<dbReference type="SUPFAM" id="SSF51430">
    <property type="entry name" value="NAD(P)-linked oxidoreductase"/>
    <property type="match status" value="1"/>
</dbReference>
<dbReference type="OrthoDB" id="416253at2759"/>
<evidence type="ECO:0008006" key="7">
    <source>
        <dbReference type="Google" id="ProtNLM"/>
    </source>
</evidence>
<proteinExistence type="predicted"/>
<evidence type="ECO:0000313" key="4">
    <source>
        <dbReference type="EMBL" id="CAF1271023.1"/>
    </source>
</evidence>
<feature type="domain" description="NADP-dependent oxidoreductase" evidence="2">
    <location>
        <begin position="224"/>
        <end position="483"/>
    </location>
</feature>
<dbReference type="PRINTS" id="PR00069">
    <property type="entry name" value="ALDKETRDTASE"/>
</dbReference>
<dbReference type="EMBL" id="CAJNOQ010011208">
    <property type="protein sequence ID" value="CAF1271023.1"/>
    <property type="molecule type" value="Genomic_DNA"/>
</dbReference>
<organism evidence="4 6">
    <name type="scientific">Didymodactylos carnosus</name>
    <dbReference type="NCBI Taxonomy" id="1234261"/>
    <lineage>
        <taxon>Eukaryota</taxon>
        <taxon>Metazoa</taxon>
        <taxon>Spiralia</taxon>
        <taxon>Gnathifera</taxon>
        <taxon>Rotifera</taxon>
        <taxon>Eurotatoria</taxon>
        <taxon>Bdelloidea</taxon>
        <taxon>Philodinida</taxon>
        <taxon>Philodinidae</taxon>
        <taxon>Didymodactylos</taxon>
    </lineage>
</organism>
<sequence length="484" mass="55596">MAHRSPLVVAGLETRDGESQTSDDDDEIDLENLKLNDNSTWKSSYSSSSGMIWSSIPHRPTKIDSSNDTIGKTDLTNITEDISSVEDAFMCFMPKIILEKILIYPNLEFTQKNASNERTEKITIMELKAFIGLLLLAGLLGKSKKDLKCLWRRSPLKSPIFKATMSRGRFQNIISCLRFDDTKTREERKQTDKFARLNVSRHKMVSVTTNAGIQMPRLIYGTAWKKERTKDLVIKAFLTGFRGVDTACQPKHYQEELVGEAVSILQSQYNIDRRDIFIQTKFTSVDGQDPNRIPYDPKANLADQVRQSFARSLQNLRTDYIDSLVLHGPERTHDKTMIVWRVCEEFCAEGKVKQLGISNLYDLQRLQQLWNDSKVKPSVIQNRFYADSGYDDGIRRFCREKNIFYQSFWTLTANPHLLNSSLFKKLASSRNGTTEQVLFRLLMDLGLTPLTGTTNEQHMKQDLDVLNWKSFSPDEVKQFEALLK</sequence>
<dbReference type="PANTHER" id="PTHR43827:SF8">
    <property type="entry name" value="ALDO_KETO REDUCTASE FAMILY PROTEIN"/>
    <property type="match status" value="1"/>
</dbReference>
<keyword evidence="6" id="KW-1185">Reference proteome</keyword>
<dbReference type="Gene3D" id="3.20.20.100">
    <property type="entry name" value="NADP-dependent oxidoreductase domain"/>
    <property type="match status" value="1"/>
</dbReference>
<feature type="domain" description="PiggyBac transposable element-derived protein" evidence="3">
    <location>
        <begin position="87"/>
        <end position="196"/>
    </location>
</feature>
<evidence type="ECO:0000256" key="1">
    <source>
        <dbReference type="SAM" id="MobiDB-lite"/>
    </source>
</evidence>